<reference evidence="2 3" key="2">
    <citation type="journal article" date="2012" name="Open Biol.">
        <title>Characteristics of nucleosomes and linker DNA regions on the genome of the basidiomycete Mixia osmundae revealed by mono- and dinucleosome mapping.</title>
        <authorList>
            <person name="Nishida H."/>
            <person name="Kondo S."/>
            <person name="Matsumoto T."/>
            <person name="Suzuki Y."/>
            <person name="Yoshikawa H."/>
            <person name="Taylor T.D."/>
            <person name="Sugiyama J."/>
        </authorList>
    </citation>
    <scope>NUCLEOTIDE SEQUENCE [LARGE SCALE GENOMIC DNA]</scope>
    <source>
        <strain evidence="3">CBS 9802 / IAM 14324 / JCM 22182 / KY 12970</strain>
    </source>
</reference>
<dbReference type="HOGENOM" id="CLU_615513_0_0_1"/>
<evidence type="ECO:0000313" key="2">
    <source>
        <dbReference type="EMBL" id="GAA96074.1"/>
    </source>
</evidence>
<organism evidence="2 3">
    <name type="scientific">Mixia osmundae (strain CBS 9802 / IAM 14324 / JCM 22182 / KY 12970)</name>
    <dbReference type="NCBI Taxonomy" id="764103"/>
    <lineage>
        <taxon>Eukaryota</taxon>
        <taxon>Fungi</taxon>
        <taxon>Dikarya</taxon>
        <taxon>Basidiomycota</taxon>
        <taxon>Pucciniomycotina</taxon>
        <taxon>Mixiomycetes</taxon>
        <taxon>Mixiales</taxon>
        <taxon>Mixiaceae</taxon>
        <taxon>Mixia</taxon>
    </lineage>
</organism>
<dbReference type="AlphaFoldDB" id="G7DZR4"/>
<feature type="region of interest" description="Disordered" evidence="1">
    <location>
        <begin position="407"/>
        <end position="428"/>
    </location>
</feature>
<gene>
    <name evidence="2" type="primary">Mo02735</name>
    <name evidence="2" type="ORF">E5Q_02735</name>
</gene>
<dbReference type="Proteomes" id="UP000009131">
    <property type="component" value="Unassembled WGS sequence"/>
</dbReference>
<name>G7DZR4_MIXOS</name>
<dbReference type="InParanoid" id="G7DZR4"/>
<evidence type="ECO:0008006" key="4">
    <source>
        <dbReference type="Google" id="ProtNLM"/>
    </source>
</evidence>
<reference evidence="2 3" key="1">
    <citation type="journal article" date="2011" name="J. Gen. Appl. Microbiol.">
        <title>Draft genome sequencing of the enigmatic basidiomycete Mixia osmundae.</title>
        <authorList>
            <person name="Nishida H."/>
            <person name="Nagatsuka Y."/>
            <person name="Sugiyama J."/>
        </authorList>
    </citation>
    <scope>NUCLEOTIDE SEQUENCE [LARGE SCALE GENOMIC DNA]</scope>
    <source>
        <strain evidence="3">CBS 9802 / IAM 14324 / JCM 22182 / KY 12970</strain>
    </source>
</reference>
<feature type="compositionally biased region" description="Basic and acidic residues" evidence="1">
    <location>
        <begin position="419"/>
        <end position="428"/>
    </location>
</feature>
<keyword evidence="3" id="KW-1185">Reference proteome</keyword>
<proteinExistence type="predicted"/>
<dbReference type="SUPFAM" id="SSF52047">
    <property type="entry name" value="RNI-like"/>
    <property type="match status" value="1"/>
</dbReference>
<evidence type="ECO:0000313" key="3">
    <source>
        <dbReference type="Proteomes" id="UP000009131"/>
    </source>
</evidence>
<dbReference type="RefSeq" id="XP_014567891.1">
    <property type="nucleotide sequence ID" value="XM_014712405.1"/>
</dbReference>
<sequence>MHQLAMDSTTCLQSLPLELIHGIIKLSDAQSARELSLASKAIRPLCALRLFKHVAPDSPERLRELHALATVSPQLAQSIGTLNLGTSPWAETGDDEAQDYAKQLLVLMAGERIRALFLRALALPALRTVVDHLTIGQTNKLRVLSLSIRDARSANVAARLISMCFNIQSLELYFIPSTEDKGEAHAEAHSDLSYSIMQAPSLRWLEIYKNDVSQIISSEAGSCLPLFASPRLSWAGELRELHLLPISRSDALAEILRPHAASLQTLTTVGSTWVPRSSPLIEQKLVCPDLRHLEAYGTLDLLVELCDAPNLHSLVISSCTDTLVFWRALKAGAWPKLQHLTIGFKWWLSSFQRLRWDPRKLVPSLLEECAKRGVIVNQSSLQDGSDCQLESFDYSFWQDNEPETVAFLRPDEEPAPAARGEDDSRAADDRVENALEQVIVAPAAA</sequence>
<accession>G7DZR4</accession>
<dbReference type="Gene3D" id="3.80.10.10">
    <property type="entry name" value="Ribonuclease Inhibitor"/>
    <property type="match status" value="1"/>
</dbReference>
<dbReference type="InterPro" id="IPR032675">
    <property type="entry name" value="LRR_dom_sf"/>
</dbReference>
<comment type="caution">
    <text evidence="2">The sequence shown here is derived from an EMBL/GenBank/DDBJ whole genome shotgun (WGS) entry which is preliminary data.</text>
</comment>
<protein>
    <recommendedName>
        <fullName evidence="4">F-box domain-containing protein</fullName>
    </recommendedName>
</protein>
<evidence type="ECO:0000256" key="1">
    <source>
        <dbReference type="SAM" id="MobiDB-lite"/>
    </source>
</evidence>
<dbReference type="EMBL" id="BABT02000074">
    <property type="protein sequence ID" value="GAA96074.1"/>
    <property type="molecule type" value="Genomic_DNA"/>
</dbReference>